<dbReference type="EMBL" id="CP141885">
    <property type="protein sequence ID" value="WRT66948.1"/>
    <property type="molecule type" value="Genomic_DNA"/>
</dbReference>
<evidence type="ECO:0000313" key="3">
    <source>
        <dbReference type="Proteomes" id="UP001329825"/>
    </source>
</evidence>
<reference evidence="2 3" key="1">
    <citation type="submission" date="2024-01" db="EMBL/GenBank/DDBJ databases">
        <title>Comparative genomics of Cryptococcus and Kwoniella reveals pathogenesis evolution and contrasting modes of karyotype evolution via chromosome fusion or intercentromeric recombination.</title>
        <authorList>
            <person name="Coelho M.A."/>
            <person name="David-Palma M."/>
            <person name="Shea T."/>
            <person name="Bowers K."/>
            <person name="McGinley-Smith S."/>
            <person name="Mohammad A.W."/>
            <person name="Gnirke A."/>
            <person name="Yurkov A.M."/>
            <person name="Nowrousian M."/>
            <person name="Sun S."/>
            <person name="Cuomo C.A."/>
            <person name="Heitman J."/>
        </authorList>
    </citation>
    <scope>NUCLEOTIDE SEQUENCE [LARGE SCALE GENOMIC DNA]</scope>
    <source>
        <strain evidence="2">CBS 11374</strain>
    </source>
</reference>
<dbReference type="GeneID" id="87956044"/>
<feature type="domain" description="Protein CPL1-like" evidence="1">
    <location>
        <begin position="152"/>
        <end position="218"/>
    </location>
</feature>
<accession>A0ABZ1CYY4</accession>
<dbReference type="InterPro" id="IPR048661">
    <property type="entry name" value="CPL1-like"/>
</dbReference>
<dbReference type="RefSeq" id="XP_062791688.1">
    <property type="nucleotide sequence ID" value="XM_062935637.1"/>
</dbReference>
<gene>
    <name evidence="2" type="ORF">IL334_003913</name>
</gene>
<name>A0ABZ1CYY4_9TREE</name>
<evidence type="ECO:0000313" key="2">
    <source>
        <dbReference type="EMBL" id="WRT66948.1"/>
    </source>
</evidence>
<dbReference type="Pfam" id="PF21671">
    <property type="entry name" value="CPL1-like"/>
    <property type="match status" value="1"/>
</dbReference>
<dbReference type="InterPro" id="IPR038955">
    <property type="entry name" value="PriA/CPL1_fungi"/>
</dbReference>
<evidence type="ECO:0000259" key="1">
    <source>
        <dbReference type="Pfam" id="PF21671"/>
    </source>
</evidence>
<sequence>MVVRKHAVKKIPCIRTRTDTDVSVIVPSKFANNFVWYNCHSYSPDDRGRDVADARQCWQMCDTYAWAGVVYDPIDLGRVSCTCYDYNDHPWYGTPATACLPGAWFIYNHDPYASAAVRRRSREKDIRSNAHSSLCPEGSSACNILDGSGLSYECIDTNQEIESCGGCTSGSFRPIDIPEESEAQDCTSIPGVALGGVTCLAGRCIISHCQTDHVLEENTCHPA</sequence>
<proteinExistence type="predicted"/>
<dbReference type="Proteomes" id="UP001329825">
    <property type="component" value="Chromosome 5"/>
</dbReference>
<dbReference type="PANTHER" id="PTHR35192:SF2">
    <property type="entry name" value="APPLE DOMAIN-CONTAINING PROTEIN"/>
    <property type="match status" value="1"/>
</dbReference>
<organism evidence="2 3">
    <name type="scientific">Kwoniella shivajii</name>
    <dbReference type="NCBI Taxonomy" id="564305"/>
    <lineage>
        <taxon>Eukaryota</taxon>
        <taxon>Fungi</taxon>
        <taxon>Dikarya</taxon>
        <taxon>Basidiomycota</taxon>
        <taxon>Agaricomycotina</taxon>
        <taxon>Tremellomycetes</taxon>
        <taxon>Tremellales</taxon>
        <taxon>Cryptococcaceae</taxon>
        <taxon>Kwoniella</taxon>
    </lineage>
</organism>
<keyword evidence="3" id="KW-1185">Reference proteome</keyword>
<dbReference type="PANTHER" id="PTHR35192">
    <property type="entry name" value="PROTEIN, PUTATIVE-RELATED"/>
    <property type="match status" value="1"/>
</dbReference>
<protein>
    <recommendedName>
        <fullName evidence="1">Protein CPL1-like domain-containing protein</fullName>
    </recommendedName>
</protein>